<evidence type="ECO:0000313" key="2">
    <source>
        <dbReference type="EMBL" id="KAL0189929.1"/>
    </source>
</evidence>
<protein>
    <submittedName>
        <fullName evidence="2">Uncharacterized protein</fullName>
    </submittedName>
</protein>
<evidence type="ECO:0000313" key="3">
    <source>
        <dbReference type="Proteomes" id="UP001529510"/>
    </source>
</evidence>
<evidence type="ECO:0000256" key="1">
    <source>
        <dbReference type="SAM" id="MobiDB-lite"/>
    </source>
</evidence>
<feature type="region of interest" description="Disordered" evidence="1">
    <location>
        <begin position="94"/>
        <end position="163"/>
    </location>
</feature>
<dbReference type="AlphaFoldDB" id="A0ABD0QUQ6"/>
<dbReference type="EMBL" id="JAMKFB020000007">
    <property type="protein sequence ID" value="KAL0189929.1"/>
    <property type="molecule type" value="Genomic_DNA"/>
</dbReference>
<comment type="caution">
    <text evidence="2">The sequence shown here is derived from an EMBL/GenBank/DDBJ whole genome shotgun (WGS) entry which is preliminary data.</text>
</comment>
<organism evidence="2 3">
    <name type="scientific">Cirrhinus mrigala</name>
    <name type="common">Mrigala</name>
    <dbReference type="NCBI Taxonomy" id="683832"/>
    <lineage>
        <taxon>Eukaryota</taxon>
        <taxon>Metazoa</taxon>
        <taxon>Chordata</taxon>
        <taxon>Craniata</taxon>
        <taxon>Vertebrata</taxon>
        <taxon>Euteleostomi</taxon>
        <taxon>Actinopterygii</taxon>
        <taxon>Neopterygii</taxon>
        <taxon>Teleostei</taxon>
        <taxon>Ostariophysi</taxon>
        <taxon>Cypriniformes</taxon>
        <taxon>Cyprinidae</taxon>
        <taxon>Labeoninae</taxon>
        <taxon>Labeonini</taxon>
        <taxon>Cirrhinus</taxon>
    </lineage>
</organism>
<name>A0ABD0QUQ6_CIRMR</name>
<dbReference type="Proteomes" id="UP001529510">
    <property type="component" value="Unassembled WGS sequence"/>
</dbReference>
<gene>
    <name evidence="2" type="ORF">M9458_017028</name>
</gene>
<feature type="compositionally biased region" description="Basic and acidic residues" evidence="1">
    <location>
        <begin position="110"/>
        <end position="121"/>
    </location>
</feature>
<feature type="compositionally biased region" description="Acidic residues" evidence="1">
    <location>
        <begin position="133"/>
        <end position="148"/>
    </location>
</feature>
<proteinExistence type="predicted"/>
<keyword evidence="3" id="KW-1185">Reference proteome</keyword>
<sequence length="187" mass="19621">MTFRPCANGCGAYMASFDGHYLCLTCLGTEHAEAGLAEASCVHCERMTIATLRSRLSYMRGRPVISAGPSSTHSQSASAALVREQEDIRVTVLDAPPGKAPRKSLSSKRGPVELPKHDTRPSRGGPSVSFGAPEEDMMSIAASEEDVPPAEAEGCTGQSSAARAAQSEVDAELAAMLLQAAKSIELE</sequence>
<accession>A0ABD0QUQ6</accession>
<reference evidence="2 3" key="1">
    <citation type="submission" date="2024-05" db="EMBL/GenBank/DDBJ databases">
        <title>Genome sequencing and assembly of Indian major carp, Cirrhinus mrigala (Hamilton, 1822).</title>
        <authorList>
            <person name="Mohindra V."/>
            <person name="Chowdhury L.M."/>
            <person name="Lal K."/>
            <person name="Jena J.K."/>
        </authorList>
    </citation>
    <scope>NUCLEOTIDE SEQUENCE [LARGE SCALE GENOMIC DNA]</scope>
    <source>
        <strain evidence="2">CM1030</strain>
        <tissue evidence="2">Blood</tissue>
    </source>
</reference>
<feature type="non-terminal residue" evidence="2">
    <location>
        <position position="187"/>
    </location>
</feature>